<evidence type="ECO:0000313" key="1">
    <source>
        <dbReference type="EMBL" id="TGO48636.1"/>
    </source>
</evidence>
<comment type="caution">
    <text evidence="1">The sequence shown here is derived from an EMBL/GenBank/DDBJ whole genome shotgun (WGS) entry which is preliminary data.</text>
</comment>
<protein>
    <submittedName>
        <fullName evidence="1">Uncharacterized protein</fullName>
    </submittedName>
</protein>
<organism evidence="1 2">
    <name type="scientific">Botryotinia narcissicola</name>
    <dbReference type="NCBI Taxonomy" id="278944"/>
    <lineage>
        <taxon>Eukaryota</taxon>
        <taxon>Fungi</taxon>
        <taxon>Dikarya</taxon>
        <taxon>Ascomycota</taxon>
        <taxon>Pezizomycotina</taxon>
        <taxon>Leotiomycetes</taxon>
        <taxon>Helotiales</taxon>
        <taxon>Sclerotiniaceae</taxon>
        <taxon>Botryotinia</taxon>
    </lineage>
</organism>
<accession>A0A4Z1HHX9</accession>
<dbReference type="Proteomes" id="UP000297452">
    <property type="component" value="Unassembled WGS sequence"/>
</dbReference>
<dbReference type="OrthoDB" id="191139at2759"/>
<dbReference type="EMBL" id="PQXJ01000466">
    <property type="protein sequence ID" value="TGO48636.1"/>
    <property type="molecule type" value="Genomic_DNA"/>
</dbReference>
<keyword evidence="2" id="KW-1185">Reference proteome</keyword>
<reference evidence="1 2" key="1">
    <citation type="submission" date="2017-12" db="EMBL/GenBank/DDBJ databases">
        <title>Comparative genomics of Botrytis spp.</title>
        <authorList>
            <person name="Valero-Jimenez C.A."/>
            <person name="Tapia P."/>
            <person name="Veloso J."/>
            <person name="Silva-Moreno E."/>
            <person name="Staats M."/>
            <person name="Valdes J.H."/>
            <person name="Van Kan J.A.L."/>
        </authorList>
    </citation>
    <scope>NUCLEOTIDE SEQUENCE [LARGE SCALE GENOMIC DNA]</scope>
    <source>
        <strain evidence="1 2">MUCL2120</strain>
    </source>
</reference>
<proteinExistence type="predicted"/>
<name>A0A4Z1HHX9_9HELO</name>
<evidence type="ECO:0000313" key="2">
    <source>
        <dbReference type="Proteomes" id="UP000297452"/>
    </source>
</evidence>
<gene>
    <name evidence="1" type="ORF">BOTNAR_0466g00120</name>
</gene>
<sequence>MSVLFSAQKALGAEISLAIDTNFWRHMPRESAEKLFVMLPMKTQSQGVSTTLVAALNPKIAAYGPCTNVFEYISRKLPNLAPS</sequence>
<dbReference type="AlphaFoldDB" id="A0A4Z1HHX9"/>